<gene>
    <name evidence="1" type="ORF">FIBRA_04553</name>
</gene>
<accession>J4H309</accession>
<dbReference type="InParanoid" id="J4H309"/>
<evidence type="ECO:0000313" key="2">
    <source>
        <dbReference type="Proteomes" id="UP000006352"/>
    </source>
</evidence>
<reference evidence="1 2" key="1">
    <citation type="journal article" date="2012" name="Appl. Environ. Microbiol.">
        <title>Short-read sequencing for genomic analysis of the brown rot fungus Fibroporia radiculosa.</title>
        <authorList>
            <person name="Tang J.D."/>
            <person name="Perkins A.D."/>
            <person name="Sonstegard T.S."/>
            <person name="Schroeder S.G."/>
            <person name="Burgess S.C."/>
            <person name="Diehl S.V."/>
        </authorList>
    </citation>
    <scope>NUCLEOTIDE SEQUENCE [LARGE SCALE GENOMIC DNA]</scope>
    <source>
        <strain evidence="1 2">TFFH 294</strain>
    </source>
</reference>
<dbReference type="AlphaFoldDB" id="J4H309"/>
<dbReference type="HOGENOM" id="CLU_2542599_0_0_1"/>
<name>J4H309_9APHY</name>
<organism evidence="1 2">
    <name type="scientific">Fibroporia radiculosa</name>
    <dbReference type="NCBI Taxonomy" id="599839"/>
    <lineage>
        <taxon>Eukaryota</taxon>
        <taxon>Fungi</taxon>
        <taxon>Dikarya</taxon>
        <taxon>Basidiomycota</taxon>
        <taxon>Agaricomycotina</taxon>
        <taxon>Agaricomycetes</taxon>
        <taxon>Polyporales</taxon>
        <taxon>Fibroporiaceae</taxon>
        <taxon>Fibroporia</taxon>
    </lineage>
</organism>
<dbReference type="Proteomes" id="UP000006352">
    <property type="component" value="Unassembled WGS sequence"/>
</dbReference>
<dbReference type="OrthoDB" id="2802125at2759"/>
<keyword evidence="2" id="KW-1185">Reference proteome</keyword>
<evidence type="ECO:0008006" key="3">
    <source>
        <dbReference type="Google" id="ProtNLM"/>
    </source>
</evidence>
<proteinExistence type="predicted"/>
<dbReference type="EMBL" id="HE797081">
    <property type="protein sequence ID" value="CCM02454.1"/>
    <property type="molecule type" value="Genomic_DNA"/>
</dbReference>
<dbReference type="GeneID" id="24097365"/>
<sequence length="83" mass="9327">MGSVRVLLLGMGGRTSLDGVLALTRLLWGDYPLAVEQLRWVSSPIPRDRRVCRFCQVDGNVEDEAHVLLDCLDARLVAMRDLF</sequence>
<dbReference type="RefSeq" id="XP_012181737.1">
    <property type="nucleotide sequence ID" value="XM_012326347.1"/>
</dbReference>
<protein>
    <recommendedName>
        <fullName evidence="3">Reverse transcriptase zinc-binding domain-containing protein</fullName>
    </recommendedName>
</protein>
<evidence type="ECO:0000313" key="1">
    <source>
        <dbReference type="EMBL" id="CCM02454.1"/>
    </source>
</evidence>